<organism evidence="1 2">
    <name type="scientific">Hypoxylon rubiginosum</name>
    <dbReference type="NCBI Taxonomy" id="110542"/>
    <lineage>
        <taxon>Eukaryota</taxon>
        <taxon>Fungi</taxon>
        <taxon>Dikarya</taxon>
        <taxon>Ascomycota</taxon>
        <taxon>Pezizomycotina</taxon>
        <taxon>Sordariomycetes</taxon>
        <taxon>Xylariomycetidae</taxon>
        <taxon>Xylariales</taxon>
        <taxon>Hypoxylaceae</taxon>
        <taxon>Hypoxylon</taxon>
    </lineage>
</organism>
<comment type="caution">
    <text evidence="1">The sequence shown here is derived from an EMBL/GenBank/DDBJ whole genome shotgun (WGS) entry which is preliminary data.</text>
</comment>
<keyword evidence="2" id="KW-1185">Reference proteome</keyword>
<name>A0ACC0CIM6_9PEZI</name>
<gene>
    <name evidence="1" type="ORF">F4821DRAFT_273946</name>
</gene>
<sequence length="414" mass="47109">MDLLTCICLAAIEAKVITVLSPAVLSTEVWPFMIWNAVSLFLLQYFALKYYRIWVYPRYFFPLRYLPGLMALHLLWNLDAPVIRYFSFANTEVLVVNSIQAHKALLQTHYYNFRKPDTLRRMVKEIPIFLRVARQLGGVFNQAIGYNTRDAVDMVDCRKAFSRATLEIIAEIALGIEFGYTFHHTYNTFFTQSFAGNVLLESPDFLTYLVTENRPGGPAEGISEDELVGHSIYVLATKQDIQSKFCAKVAELLPHAVDFTAAELDSLPYLDSFMKEIFRLYSPATLMYRQAEVDVHLDGVFVPKGTTVEIVPSVTMRNPHIWGEDVDVVDPSRWNRLTGDQHSPYAFEAFSNGPRICIGRSFALLEIKTIVVEMVRRYRFLYVAKPFSVGNPSLILRPTGLEVAVQKVGKQSNS</sequence>
<proteinExistence type="predicted"/>
<reference evidence="1 2" key="1">
    <citation type="journal article" date="2022" name="New Phytol.">
        <title>Ecological generalism drives hyperdiversity of secondary metabolite gene clusters in xylarialean endophytes.</title>
        <authorList>
            <person name="Franco M.E.E."/>
            <person name="Wisecaver J.H."/>
            <person name="Arnold A.E."/>
            <person name="Ju Y.M."/>
            <person name="Slot J.C."/>
            <person name="Ahrendt S."/>
            <person name="Moore L.P."/>
            <person name="Eastman K.E."/>
            <person name="Scott K."/>
            <person name="Konkel Z."/>
            <person name="Mondo S.J."/>
            <person name="Kuo A."/>
            <person name="Hayes R.D."/>
            <person name="Haridas S."/>
            <person name="Andreopoulos B."/>
            <person name="Riley R."/>
            <person name="LaButti K."/>
            <person name="Pangilinan J."/>
            <person name="Lipzen A."/>
            <person name="Amirebrahimi M."/>
            <person name="Yan J."/>
            <person name="Adam C."/>
            <person name="Keymanesh K."/>
            <person name="Ng V."/>
            <person name="Louie K."/>
            <person name="Northen T."/>
            <person name="Drula E."/>
            <person name="Henrissat B."/>
            <person name="Hsieh H.M."/>
            <person name="Youens-Clark K."/>
            <person name="Lutzoni F."/>
            <person name="Miadlikowska J."/>
            <person name="Eastwood D.C."/>
            <person name="Hamelin R.C."/>
            <person name="Grigoriev I.V."/>
            <person name="U'Ren J.M."/>
        </authorList>
    </citation>
    <scope>NUCLEOTIDE SEQUENCE [LARGE SCALE GENOMIC DNA]</scope>
    <source>
        <strain evidence="1 2">ER1909</strain>
    </source>
</reference>
<evidence type="ECO:0000313" key="1">
    <source>
        <dbReference type="EMBL" id="KAI6080281.1"/>
    </source>
</evidence>
<evidence type="ECO:0000313" key="2">
    <source>
        <dbReference type="Proteomes" id="UP001497680"/>
    </source>
</evidence>
<dbReference type="Proteomes" id="UP001497680">
    <property type="component" value="Unassembled WGS sequence"/>
</dbReference>
<protein>
    <submittedName>
        <fullName evidence="1">Cytochrome P450</fullName>
    </submittedName>
</protein>
<dbReference type="EMBL" id="MU394459">
    <property type="protein sequence ID" value="KAI6080281.1"/>
    <property type="molecule type" value="Genomic_DNA"/>
</dbReference>
<accession>A0ACC0CIM6</accession>